<accession>A0A437M5P4</accession>
<comment type="caution">
    <text evidence="1">The sequence shown here is derived from an EMBL/GenBank/DDBJ whole genome shotgun (WGS) entry which is preliminary data.</text>
</comment>
<gene>
    <name evidence="1" type="ORF">EOD43_03560</name>
</gene>
<keyword evidence="2" id="KW-1185">Reference proteome</keyword>
<dbReference type="AlphaFoldDB" id="A0A437M5P4"/>
<dbReference type="Proteomes" id="UP000282971">
    <property type="component" value="Unassembled WGS sequence"/>
</dbReference>
<dbReference type="OrthoDB" id="7407842at2"/>
<protein>
    <submittedName>
        <fullName evidence="1">Uncharacterized protein</fullName>
    </submittedName>
</protein>
<sequence length="308" mass="35543">MKHDEGRPLTRYDFDSAEDWLRYCHQSGIDLVDVTEGGQFNGVHGSGPYASLLAGIYGHNRQEYKRAWEGRVTDAIGLTQFKRAYRAVAFANCLGLILNTKVDVTWSTVGVRNDAQIAQLQNQLLDVLRGWYRRKGVPAAWLWVLENGQTHGVHTHLFFHVPDDQVIDFKSTNGFNEFLRRRLQYIVKRPLLLTPDSKTVRISHVNGRQVGWQWERFRYMMKGLRVVDRRSPHSDPTRRFAARGKLRLADQGRVMGRRVGFSPLLQDRSIALWQQRNALPDLNVGHSGPIAYDGRFLAWYDDHAHLLR</sequence>
<reference evidence="1 2" key="1">
    <citation type="submission" date="2019-01" db="EMBL/GenBank/DDBJ databases">
        <authorList>
            <person name="Chen W.-M."/>
        </authorList>
    </citation>
    <scope>NUCLEOTIDE SEQUENCE [LARGE SCALE GENOMIC DNA]</scope>
    <source>
        <strain evidence="1 2">CCP-7</strain>
    </source>
</reference>
<evidence type="ECO:0000313" key="1">
    <source>
        <dbReference type="EMBL" id="RVT92992.1"/>
    </source>
</evidence>
<proteinExistence type="predicted"/>
<name>A0A437M5P4_9SPHN</name>
<organism evidence="1 2">
    <name type="scientific">Sphingomonas crocodyli</name>
    <dbReference type="NCBI Taxonomy" id="1979270"/>
    <lineage>
        <taxon>Bacteria</taxon>
        <taxon>Pseudomonadati</taxon>
        <taxon>Pseudomonadota</taxon>
        <taxon>Alphaproteobacteria</taxon>
        <taxon>Sphingomonadales</taxon>
        <taxon>Sphingomonadaceae</taxon>
        <taxon>Sphingomonas</taxon>
    </lineage>
</organism>
<evidence type="ECO:0000313" key="2">
    <source>
        <dbReference type="Proteomes" id="UP000282971"/>
    </source>
</evidence>
<dbReference type="EMBL" id="SACN01000001">
    <property type="protein sequence ID" value="RVT92992.1"/>
    <property type="molecule type" value="Genomic_DNA"/>
</dbReference>
<dbReference type="RefSeq" id="WP_127741153.1">
    <property type="nucleotide sequence ID" value="NZ_SACN01000001.1"/>
</dbReference>